<dbReference type="InterPro" id="IPR000281">
    <property type="entry name" value="HTH_RpiR"/>
</dbReference>
<dbReference type="SUPFAM" id="SSF46689">
    <property type="entry name" value="Homeodomain-like"/>
    <property type="match status" value="1"/>
</dbReference>
<dbReference type="InterPro" id="IPR009057">
    <property type="entry name" value="Homeodomain-like_sf"/>
</dbReference>
<dbReference type="GO" id="GO:0097367">
    <property type="term" value="F:carbohydrate derivative binding"/>
    <property type="evidence" value="ECO:0007669"/>
    <property type="project" value="InterPro"/>
</dbReference>
<dbReference type="PANTHER" id="PTHR30514:SF1">
    <property type="entry name" value="HTH-TYPE TRANSCRIPTIONAL REGULATOR HEXR-RELATED"/>
    <property type="match status" value="1"/>
</dbReference>
<dbReference type="RefSeq" id="WP_156561089.1">
    <property type="nucleotide sequence ID" value="NZ_CACRTV010000044.1"/>
</dbReference>
<dbReference type="PANTHER" id="PTHR30514">
    <property type="entry name" value="GLUCOKINASE"/>
    <property type="match status" value="1"/>
</dbReference>
<evidence type="ECO:0000259" key="1">
    <source>
        <dbReference type="PROSITE" id="PS51071"/>
    </source>
</evidence>
<gene>
    <name evidence="2" type="primary">glvR</name>
    <name evidence="2" type="ORF">CPLFYP93_01747</name>
</gene>
<reference evidence="2" key="1">
    <citation type="submission" date="2019-11" db="EMBL/GenBank/DDBJ databases">
        <authorList>
            <person name="Feng L."/>
        </authorList>
    </citation>
    <scope>NUCLEOTIDE SEQUENCE</scope>
    <source>
        <strain evidence="2">CParaputrificumLFYP93</strain>
    </source>
</reference>
<accession>A0A6N3D823</accession>
<dbReference type="Gene3D" id="3.40.50.10490">
    <property type="entry name" value="Glucose-6-phosphate isomerase like protein, domain 1"/>
    <property type="match status" value="1"/>
</dbReference>
<dbReference type="Pfam" id="PF01418">
    <property type="entry name" value="HTH_6"/>
    <property type="match status" value="1"/>
</dbReference>
<sequence length="262" mass="31111">MSNIRIQLLNIINRDSPDSMNFIIAKYILENLERMKVISTKELAEECKVSKSSISRFCRKIGYEDFMELQISIATYNSNVNEQFSILKENTTKDFIQSYFDCTKENIDYLENHLDIEVLEQLVQDIHDYQRVVLMGHVQSSFPAFSLQHYLTILHKFVYSTQDLNEQKEMLENFDDRNLIIIFSAGGKFLERVLDRISVMNRRNIPKIYIITANKTTRFTFVYKYIELWETFNYASSVGLEIYSNLISLMYRKKYTDFEMID</sequence>
<dbReference type="AlphaFoldDB" id="A0A6N3D823"/>
<dbReference type="GO" id="GO:0003677">
    <property type="term" value="F:DNA binding"/>
    <property type="evidence" value="ECO:0007669"/>
    <property type="project" value="InterPro"/>
</dbReference>
<feature type="domain" description="HTH rpiR-type" evidence="1">
    <location>
        <begin position="4"/>
        <end position="80"/>
    </location>
</feature>
<evidence type="ECO:0000313" key="2">
    <source>
        <dbReference type="EMBL" id="VYU23438.1"/>
    </source>
</evidence>
<organism evidence="2">
    <name type="scientific">Clostridium paraputrificum</name>
    <dbReference type="NCBI Taxonomy" id="29363"/>
    <lineage>
        <taxon>Bacteria</taxon>
        <taxon>Bacillati</taxon>
        <taxon>Bacillota</taxon>
        <taxon>Clostridia</taxon>
        <taxon>Eubacteriales</taxon>
        <taxon>Clostridiaceae</taxon>
        <taxon>Clostridium</taxon>
    </lineage>
</organism>
<dbReference type="EMBL" id="CACRTV010000044">
    <property type="protein sequence ID" value="VYU23438.1"/>
    <property type="molecule type" value="Genomic_DNA"/>
</dbReference>
<dbReference type="GO" id="GO:1901135">
    <property type="term" value="P:carbohydrate derivative metabolic process"/>
    <property type="evidence" value="ECO:0007669"/>
    <property type="project" value="InterPro"/>
</dbReference>
<dbReference type="InterPro" id="IPR047640">
    <property type="entry name" value="RpiR-like"/>
</dbReference>
<proteinExistence type="predicted"/>
<dbReference type="GO" id="GO:0003700">
    <property type="term" value="F:DNA-binding transcription factor activity"/>
    <property type="evidence" value="ECO:0007669"/>
    <property type="project" value="InterPro"/>
</dbReference>
<dbReference type="PROSITE" id="PS51071">
    <property type="entry name" value="HTH_RPIR"/>
    <property type="match status" value="1"/>
</dbReference>
<dbReference type="SUPFAM" id="SSF53697">
    <property type="entry name" value="SIS domain"/>
    <property type="match status" value="1"/>
</dbReference>
<dbReference type="InterPro" id="IPR046348">
    <property type="entry name" value="SIS_dom_sf"/>
</dbReference>
<dbReference type="Gene3D" id="1.10.10.10">
    <property type="entry name" value="Winged helix-like DNA-binding domain superfamily/Winged helix DNA-binding domain"/>
    <property type="match status" value="1"/>
</dbReference>
<dbReference type="InterPro" id="IPR036388">
    <property type="entry name" value="WH-like_DNA-bd_sf"/>
</dbReference>
<name>A0A6N3D823_9CLOT</name>
<protein>
    <submittedName>
        <fullName evidence="2">HTH-type transcriptional regulator GlvR</fullName>
    </submittedName>
</protein>